<dbReference type="EnsemblMetazoa" id="G32433.7">
    <property type="protein sequence ID" value="G32433.7:cds"/>
    <property type="gene ID" value="G32433"/>
</dbReference>
<evidence type="ECO:0000256" key="3">
    <source>
        <dbReference type="SAM" id="MobiDB-lite"/>
    </source>
</evidence>
<evidence type="ECO:0000259" key="6">
    <source>
        <dbReference type="SMART" id="SM00701"/>
    </source>
</evidence>
<evidence type="ECO:0000256" key="2">
    <source>
        <dbReference type="ARBA" id="ARBA00022859"/>
    </source>
</evidence>
<proteinExistence type="inferred from homology"/>
<dbReference type="Pfam" id="PF01510">
    <property type="entry name" value="Amidase_2"/>
    <property type="match status" value="1"/>
</dbReference>
<dbReference type="InterPro" id="IPR015510">
    <property type="entry name" value="PGRP"/>
</dbReference>
<comment type="similarity">
    <text evidence="1">Belongs to the N-acetylmuramoyl-L-alanine amidase 2 family.</text>
</comment>
<dbReference type="GO" id="GO:0009253">
    <property type="term" value="P:peptidoglycan catabolic process"/>
    <property type="evidence" value="ECO:0007669"/>
    <property type="project" value="InterPro"/>
</dbReference>
<dbReference type="AlphaFoldDB" id="A0A8W8MDB8"/>
<organism evidence="7 8">
    <name type="scientific">Magallana gigas</name>
    <name type="common">Pacific oyster</name>
    <name type="synonym">Crassostrea gigas</name>
    <dbReference type="NCBI Taxonomy" id="29159"/>
    <lineage>
        <taxon>Eukaryota</taxon>
        <taxon>Metazoa</taxon>
        <taxon>Spiralia</taxon>
        <taxon>Lophotrochozoa</taxon>
        <taxon>Mollusca</taxon>
        <taxon>Bivalvia</taxon>
        <taxon>Autobranchia</taxon>
        <taxon>Pteriomorphia</taxon>
        <taxon>Ostreida</taxon>
        <taxon>Ostreoidea</taxon>
        <taxon>Ostreidae</taxon>
        <taxon>Magallana</taxon>
    </lineage>
</organism>
<feature type="domain" description="Peptidoglycan recognition protein family" evidence="6">
    <location>
        <begin position="117"/>
        <end position="264"/>
    </location>
</feature>
<dbReference type="GO" id="GO:0008270">
    <property type="term" value="F:zinc ion binding"/>
    <property type="evidence" value="ECO:0007669"/>
    <property type="project" value="InterPro"/>
</dbReference>
<keyword evidence="4" id="KW-0732">Signal</keyword>
<dbReference type="InterPro" id="IPR002502">
    <property type="entry name" value="Amidase_domain"/>
</dbReference>
<feature type="chain" id="PRO_5036474685" evidence="4">
    <location>
        <begin position="19"/>
        <end position="286"/>
    </location>
</feature>
<keyword evidence="8" id="KW-1185">Reference proteome</keyword>
<dbReference type="GO" id="GO:0002376">
    <property type="term" value="P:immune system process"/>
    <property type="evidence" value="ECO:0007669"/>
    <property type="project" value="UniProtKB-KW"/>
</dbReference>
<evidence type="ECO:0000256" key="4">
    <source>
        <dbReference type="SAM" id="SignalP"/>
    </source>
</evidence>
<dbReference type="Gene3D" id="3.40.80.10">
    <property type="entry name" value="Peptidoglycan recognition protein-like"/>
    <property type="match status" value="1"/>
</dbReference>
<dbReference type="PANTHER" id="PTHR11022:SF41">
    <property type="entry name" value="PEPTIDOGLYCAN-RECOGNITION PROTEIN LC-RELATED"/>
    <property type="match status" value="1"/>
</dbReference>
<evidence type="ECO:0000259" key="5">
    <source>
        <dbReference type="SMART" id="SM00644"/>
    </source>
</evidence>
<keyword evidence="2" id="KW-0391">Immunity</keyword>
<dbReference type="InterPro" id="IPR036505">
    <property type="entry name" value="Amidase/PGRP_sf"/>
</dbReference>
<evidence type="ECO:0000313" key="8">
    <source>
        <dbReference type="Proteomes" id="UP000005408"/>
    </source>
</evidence>
<protein>
    <submittedName>
        <fullName evidence="7">Uncharacterized protein</fullName>
    </submittedName>
</protein>
<dbReference type="FunFam" id="3.40.80.10:FF:000001">
    <property type="entry name" value="Peptidoglycan recognition protein 1"/>
    <property type="match status" value="1"/>
</dbReference>
<evidence type="ECO:0000313" key="7">
    <source>
        <dbReference type="EnsemblMetazoa" id="G32433.7:cds"/>
    </source>
</evidence>
<dbReference type="SUPFAM" id="SSF55846">
    <property type="entry name" value="N-acetylmuramoyl-L-alanine amidase-like"/>
    <property type="match status" value="1"/>
</dbReference>
<dbReference type="SMART" id="SM00644">
    <property type="entry name" value="Ami_2"/>
    <property type="match status" value="1"/>
</dbReference>
<dbReference type="Proteomes" id="UP000005408">
    <property type="component" value="Unassembled WGS sequence"/>
</dbReference>
<accession>A0A8W8MDB8</accession>
<dbReference type="PANTHER" id="PTHR11022">
    <property type="entry name" value="PEPTIDOGLYCAN RECOGNITION PROTEIN"/>
    <property type="match status" value="1"/>
</dbReference>
<sequence length="286" mass="31659">MKWTIFAAILTISQRINAKDCACVLSRDQILNNDAGFVGTALQGECFPILGHSNVTWQHIQYHDQSAWIAHSSVETRDCDRSMMNVKNKLDGTVPTTTPGSLDPTAVRPSPKLPGCPTIITRDEWGAMPPSHAMTLLTETPKYVFIHHGATSPCSTQQECSTRVRSYQTFHMSAPPAGRGWWDIGYSFMVGEDGNVYEGRGWDQVGAHTYGYNSVGLGISFIGDFRDRLPNPNAIHAAQALIKCGVDNGKIIGNYILKGHRDVGNTECPGQTLYDYIQTWPHYNRN</sequence>
<name>A0A8W8MDB8_MAGGI</name>
<feature type="region of interest" description="Disordered" evidence="3">
    <location>
        <begin position="89"/>
        <end position="108"/>
    </location>
</feature>
<feature type="domain" description="N-acetylmuramoyl-L-alanine amidase" evidence="5">
    <location>
        <begin position="129"/>
        <end position="270"/>
    </location>
</feature>
<feature type="signal peptide" evidence="4">
    <location>
        <begin position="1"/>
        <end position="18"/>
    </location>
</feature>
<evidence type="ECO:0000256" key="1">
    <source>
        <dbReference type="ARBA" id="ARBA00007553"/>
    </source>
</evidence>
<dbReference type="InterPro" id="IPR006619">
    <property type="entry name" value="PGRP_domain_met/bac"/>
</dbReference>
<dbReference type="CDD" id="cd06583">
    <property type="entry name" value="PGRP"/>
    <property type="match status" value="1"/>
</dbReference>
<dbReference type="GO" id="GO:0008745">
    <property type="term" value="F:N-acetylmuramoyl-L-alanine amidase activity"/>
    <property type="evidence" value="ECO:0007669"/>
    <property type="project" value="InterPro"/>
</dbReference>
<reference evidence="7" key="1">
    <citation type="submission" date="2022-08" db="UniProtKB">
        <authorList>
            <consortium name="EnsemblMetazoa"/>
        </authorList>
    </citation>
    <scope>IDENTIFICATION</scope>
    <source>
        <strain evidence="7">05x7-T-G4-1.051#20</strain>
    </source>
</reference>
<dbReference type="SMART" id="SM00701">
    <property type="entry name" value="PGRP"/>
    <property type="match status" value="1"/>
</dbReference>